<proteinExistence type="predicted"/>
<comment type="cofactor">
    <cofactor evidence="1">
        <name>a divalent metal cation</name>
        <dbReference type="ChEBI" id="CHEBI:60240"/>
    </cofactor>
</comment>
<dbReference type="EMBL" id="JARBHB010000009">
    <property type="protein sequence ID" value="KAJ8874838.1"/>
    <property type="molecule type" value="Genomic_DNA"/>
</dbReference>
<accession>A0ABQ9GS34</accession>
<evidence type="ECO:0000313" key="4">
    <source>
        <dbReference type="EMBL" id="KAJ8874838.1"/>
    </source>
</evidence>
<sequence>MLYNKYVHFKCLTSGLTYADTHYTFRVGVTTASMIVKQIDIATGFFTNRYFPNCLGAIDGKQARIMNPLHSGSMFYNYKNSFSIILMAVADSKFLFVYVDVGEYGRESYPSVFRHTSFGKKFKEGSLNLPPPERISVNTIPLPHVFIADEDFGLTTHLMRLYHMYSLLTKPSG</sequence>
<protein>
    <recommendedName>
        <fullName evidence="3">DDE Tnp4 domain-containing protein</fullName>
    </recommendedName>
</protein>
<reference evidence="4 5" key="1">
    <citation type="submission" date="2023-02" db="EMBL/GenBank/DDBJ databases">
        <title>LHISI_Scaffold_Assembly.</title>
        <authorList>
            <person name="Stuart O.P."/>
            <person name="Cleave R."/>
            <person name="Magrath M.J.L."/>
            <person name="Mikheyev A.S."/>
        </authorList>
    </citation>
    <scope>NUCLEOTIDE SEQUENCE [LARGE SCALE GENOMIC DNA]</scope>
    <source>
        <strain evidence="4">Daus_M_001</strain>
        <tissue evidence="4">Leg muscle</tissue>
    </source>
</reference>
<evidence type="ECO:0000256" key="1">
    <source>
        <dbReference type="ARBA" id="ARBA00001968"/>
    </source>
</evidence>
<keyword evidence="2" id="KW-0479">Metal-binding</keyword>
<dbReference type="Proteomes" id="UP001159363">
    <property type="component" value="Chromosome 8"/>
</dbReference>
<gene>
    <name evidence="4" type="ORF">PR048_022727</name>
</gene>
<name>A0ABQ9GS34_9NEOP</name>
<dbReference type="Pfam" id="PF13359">
    <property type="entry name" value="DDE_Tnp_4"/>
    <property type="match status" value="1"/>
</dbReference>
<dbReference type="InterPro" id="IPR027806">
    <property type="entry name" value="HARBI1_dom"/>
</dbReference>
<keyword evidence="5" id="KW-1185">Reference proteome</keyword>
<feature type="domain" description="DDE Tnp4" evidence="3">
    <location>
        <begin position="58"/>
        <end position="163"/>
    </location>
</feature>
<evidence type="ECO:0000256" key="2">
    <source>
        <dbReference type="ARBA" id="ARBA00022723"/>
    </source>
</evidence>
<evidence type="ECO:0000313" key="5">
    <source>
        <dbReference type="Proteomes" id="UP001159363"/>
    </source>
</evidence>
<evidence type="ECO:0000259" key="3">
    <source>
        <dbReference type="Pfam" id="PF13359"/>
    </source>
</evidence>
<comment type="caution">
    <text evidence="4">The sequence shown here is derived from an EMBL/GenBank/DDBJ whole genome shotgun (WGS) entry which is preliminary data.</text>
</comment>
<organism evidence="4 5">
    <name type="scientific">Dryococelus australis</name>
    <dbReference type="NCBI Taxonomy" id="614101"/>
    <lineage>
        <taxon>Eukaryota</taxon>
        <taxon>Metazoa</taxon>
        <taxon>Ecdysozoa</taxon>
        <taxon>Arthropoda</taxon>
        <taxon>Hexapoda</taxon>
        <taxon>Insecta</taxon>
        <taxon>Pterygota</taxon>
        <taxon>Neoptera</taxon>
        <taxon>Polyneoptera</taxon>
        <taxon>Phasmatodea</taxon>
        <taxon>Verophasmatodea</taxon>
        <taxon>Anareolatae</taxon>
        <taxon>Phasmatidae</taxon>
        <taxon>Eurycanthinae</taxon>
        <taxon>Dryococelus</taxon>
    </lineage>
</organism>